<dbReference type="InParanoid" id="A0A0C3NEH0"/>
<organism evidence="2 3">
    <name type="scientific">Pisolithus tinctorius Marx 270</name>
    <dbReference type="NCBI Taxonomy" id="870435"/>
    <lineage>
        <taxon>Eukaryota</taxon>
        <taxon>Fungi</taxon>
        <taxon>Dikarya</taxon>
        <taxon>Basidiomycota</taxon>
        <taxon>Agaricomycotina</taxon>
        <taxon>Agaricomycetes</taxon>
        <taxon>Agaricomycetidae</taxon>
        <taxon>Boletales</taxon>
        <taxon>Sclerodermatineae</taxon>
        <taxon>Pisolithaceae</taxon>
        <taxon>Pisolithus</taxon>
    </lineage>
</organism>
<evidence type="ECO:0000256" key="1">
    <source>
        <dbReference type="SAM" id="MobiDB-lite"/>
    </source>
</evidence>
<dbReference type="AlphaFoldDB" id="A0A0C3NEH0"/>
<evidence type="ECO:0000313" key="3">
    <source>
        <dbReference type="Proteomes" id="UP000054217"/>
    </source>
</evidence>
<name>A0A0C3NEH0_PISTI</name>
<dbReference type="HOGENOM" id="CLU_035057_2_0_1"/>
<feature type="region of interest" description="Disordered" evidence="1">
    <location>
        <begin position="167"/>
        <end position="218"/>
    </location>
</feature>
<feature type="compositionally biased region" description="Pro residues" evidence="1">
    <location>
        <begin position="203"/>
        <end position="215"/>
    </location>
</feature>
<dbReference type="Proteomes" id="UP000054217">
    <property type="component" value="Unassembled WGS sequence"/>
</dbReference>
<dbReference type="EMBL" id="KN832004">
    <property type="protein sequence ID" value="KIN99494.1"/>
    <property type="molecule type" value="Genomic_DNA"/>
</dbReference>
<sequence>MRDQAITSLSAALRYIRVLINTAPWPKESFEVIYKWVEDWDQTWYINENKISIPKVRNANLCDMTKESVIQQNKVIPVAIAIVDLWQPEGQHRFNIDNLFEDYQEWATSKEDELVDDVDDDEGDGEGKPGPFVKGPCRAGENEPCKTRAQANLAPAKKLTLKILAEKQQPDPTPTRSPSPEPTPSPHDPSPAPHLFFRRATPTPGPSFKPSPVPVNDPQMSLPIDEPQGEIKPFFATATSLLDEPGDVEVTAQSDIPSVSEILEVKYPHMQSTVNIVKHLRVLEARAKDEEFELEQVYQMLEMLARWVTHQIETVQARWEELQRLKDNLQDL</sequence>
<feature type="compositionally biased region" description="Pro residues" evidence="1">
    <location>
        <begin position="171"/>
        <end position="192"/>
    </location>
</feature>
<reference evidence="3" key="2">
    <citation type="submission" date="2015-01" db="EMBL/GenBank/DDBJ databases">
        <title>Evolutionary Origins and Diversification of the Mycorrhizal Mutualists.</title>
        <authorList>
            <consortium name="DOE Joint Genome Institute"/>
            <consortium name="Mycorrhizal Genomics Consortium"/>
            <person name="Kohler A."/>
            <person name="Kuo A."/>
            <person name="Nagy L.G."/>
            <person name="Floudas D."/>
            <person name="Copeland A."/>
            <person name="Barry K.W."/>
            <person name="Cichocki N."/>
            <person name="Veneault-Fourrey C."/>
            <person name="LaButti K."/>
            <person name="Lindquist E.A."/>
            <person name="Lipzen A."/>
            <person name="Lundell T."/>
            <person name="Morin E."/>
            <person name="Murat C."/>
            <person name="Riley R."/>
            <person name="Ohm R."/>
            <person name="Sun H."/>
            <person name="Tunlid A."/>
            <person name="Henrissat B."/>
            <person name="Grigoriev I.V."/>
            <person name="Hibbett D.S."/>
            <person name="Martin F."/>
        </authorList>
    </citation>
    <scope>NUCLEOTIDE SEQUENCE [LARGE SCALE GENOMIC DNA]</scope>
    <source>
        <strain evidence="3">Marx 270</strain>
    </source>
</reference>
<keyword evidence="3" id="KW-1185">Reference proteome</keyword>
<evidence type="ECO:0000313" key="2">
    <source>
        <dbReference type="EMBL" id="KIN99494.1"/>
    </source>
</evidence>
<accession>A0A0C3NEH0</accession>
<proteinExistence type="predicted"/>
<feature type="region of interest" description="Disordered" evidence="1">
    <location>
        <begin position="116"/>
        <end position="145"/>
    </location>
</feature>
<gene>
    <name evidence="2" type="ORF">M404DRAFT_30365</name>
</gene>
<reference evidence="2 3" key="1">
    <citation type="submission" date="2014-04" db="EMBL/GenBank/DDBJ databases">
        <authorList>
            <consortium name="DOE Joint Genome Institute"/>
            <person name="Kuo A."/>
            <person name="Kohler A."/>
            <person name="Costa M.D."/>
            <person name="Nagy L.G."/>
            <person name="Floudas D."/>
            <person name="Copeland A."/>
            <person name="Barry K.W."/>
            <person name="Cichocki N."/>
            <person name="Veneault-Fourrey C."/>
            <person name="LaButti K."/>
            <person name="Lindquist E.A."/>
            <person name="Lipzen A."/>
            <person name="Lundell T."/>
            <person name="Morin E."/>
            <person name="Murat C."/>
            <person name="Sun H."/>
            <person name="Tunlid A."/>
            <person name="Henrissat B."/>
            <person name="Grigoriev I.V."/>
            <person name="Hibbett D.S."/>
            <person name="Martin F."/>
            <person name="Nordberg H.P."/>
            <person name="Cantor M.N."/>
            <person name="Hua S.X."/>
        </authorList>
    </citation>
    <scope>NUCLEOTIDE SEQUENCE [LARGE SCALE GENOMIC DNA]</scope>
    <source>
        <strain evidence="2 3">Marx 270</strain>
    </source>
</reference>
<protein>
    <submittedName>
        <fullName evidence="2">Uncharacterized protein</fullName>
    </submittedName>
</protein>